<accession>A0A7W8E7N3</accession>
<evidence type="ECO:0000256" key="1">
    <source>
        <dbReference type="SAM" id="Coils"/>
    </source>
</evidence>
<keyword evidence="4" id="KW-1185">Reference proteome</keyword>
<proteinExistence type="predicted"/>
<gene>
    <name evidence="3" type="ORF">HDF16_006330</name>
</gene>
<feature type="chain" id="PRO_5030629942" evidence="2">
    <location>
        <begin position="20"/>
        <end position="165"/>
    </location>
</feature>
<keyword evidence="2" id="KW-0732">Signal</keyword>
<keyword evidence="1" id="KW-0175">Coiled coil</keyword>
<dbReference type="AlphaFoldDB" id="A0A7W8E7N3"/>
<feature type="coiled-coil region" evidence="1">
    <location>
        <begin position="63"/>
        <end position="90"/>
    </location>
</feature>
<reference evidence="3 4" key="1">
    <citation type="submission" date="2020-08" db="EMBL/GenBank/DDBJ databases">
        <title>Genomic Encyclopedia of Type Strains, Phase IV (KMG-V): Genome sequencing to study the core and pangenomes of soil and plant-associated prokaryotes.</title>
        <authorList>
            <person name="Whitman W."/>
        </authorList>
    </citation>
    <scope>NUCLEOTIDE SEQUENCE [LARGE SCALE GENOMIC DNA]</scope>
    <source>
        <strain evidence="3 4">M8UP14</strain>
    </source>
</reference>
<feature type="coiled-coil region" evidence="1">
    <location>
        <begin position="133"/>
        <end position="160"/>
    </location>
</feature>
<protein>
    <submittedName>
        <fullName evidence="3">Chromosome segregation ATPase</fullName>
    </submittedName>
</protein>
<dbReference type="RefSeq" id="WP_184224544.1">
    <property type="nucleotide sequence ID" value="NZ_JACHIP010000056.1"/>
</dbReference>
<evidence type="ECO:0000256" key="2">
    <source>
        <dbReference type="SAM" id="SignalP"/>
    </source>
</evidence>
<evidence type="ECO:0000313" key="3">
    <source>
        <dbReference type="EMBL" id="MBB5061594.1"/>
    </source>
</evidence>
<sequence>MKFMRVLLVLGLFANSAPGQTSKPDTQTQLQILDELRAIHRDLRASTTLQLLLVELQVTQTTLDRAIQKRDTLKTQLTQVQVDKASAQAEVARFEGGMEKVENPEQQFIDRLVELKAVLGKVTAQEVATSEQLQDVEGRLRTAEAERENVQAQLSDLVKKLGAVN</sequence>
<dbReference type="Proteomes" id="UP000540989">
    <property type="component" value="Unassembled WGS sequence"/>
</dbReference>
<feature type="signal peptide" evidence="2">
    <location>
        <begin position="1"/>
        <end position="19"/>
    </location>
</feature>
<evidence type="ECO:0000313" key="4">
    <source>
        <dbReference type="Proteomes" id="UP000540989"/>
    </source>
</evidence>
<name>A0A7W8E7N3_9BACT</name>
<comment type="caution">
    <text evidence="3">The sequence shown here is derived from an EMBL/GenBank/DDBJ whole genome shotgun (WGS) entry which is preliminary data.</text>
</comment>
<dbReference type="EMBL" id="JACHIP010000056">
    <property type="protein sequence ID" value="MBB5061594.1"/>
    <property type="molecule type" value="Genomic_DNA"/>
</dbReference>
<organism evidence="3 4">
    <name type="scientific">Granulicella aggregans</name>
    <dbReference type="NCBI Taxonomy" id="474949"/>
    <lineage>
        <taxon>Bacteria</taxon>
        <taxon>Pseudomonadati</taxon>
        <taxon>Acidobacteriota</taxon>
        <taxon>Terriglobia</taxon>
        <taxon>Terriglobales</taxon>
        <taxon>Acidobacteriaceae</taxon>
        <taxon>Granulicella</taxon>
    </lineage>
</organism>